<name>A0ABS1X1K3_9GAMM</name>
<dbReference type="RefSeq" id="WP_203169242.1">
    <property type="nucleotide sequence ID" value="NZ_JAEVLS010000005.1"/>
</dbReference>
<dbReference type="Pfam" id="PF09848">
    <property type="entry name" value="SLFN-g3_helicase"/>
    <property type="match status" value="1"/>
</dbReference>
<accession>A0ABS1X1K3</accession>
<dbReference type="InterPro" id="IPR011528">
    <property type="entry name" value="NERD"/>
</dbReference>
<evidence type="ECO:0000259" key="2">
    <source>
        <dbReference type="Pfam" id="PF08378"/>
    </source>
</evidence>
<keyword evidence="4" id="KW-0547">Nucleotide-binding</keyword>
<gene>
    <name evidence="4" type="ORF">JM946_20485</name>
</gene>
<protein>
    <recommendedName>
        <fullName evidence="1">DNA 3'-5' helicase II</fullName>
    </recommendedName>
</protein>
<sequence length="584" mass="65325">MARFIPDVRSEDIAHDSERIVYDALRGLPAGFVVLHSFPWLRPKRDIATEPLREGEADFVILHPERGLLILEVKGGSPELKGRSWFRAGKELRDPFEQAKRSRYALLDAIEERTRKRIHRGLFAHGDVVVFPHITYKGMLPTNASPRILIDALQIPSMVTKIEEAFTAWAHRATHLTTSQFSELIEALMPRLRLMRCAAAEIRAEHQRIVQITLDQRETLLGLLENERVLVEGTAGSGKTLLALEFALSLVERGERVLLLCYNRHLSAWLQEQAKHDRRAQGANSLLHVSTFHARARLLAQRARVDFDVPNEREQDFWDNEVPLIMEQAVEVLKARGQPEAFDAVIVDEAQDFAPDWWVSIESLCRMAQPGRLYAFLDLKQSLRAVSRLPPVQFPARFKLSTNCRNTKAIARSGASLANVEVRLLPGSPTGDSPAVRRPPSQSADAGLVLAEVRQLMQQGVEPHQIALIGPAAQAKSSLARHTEVEGVPLIDDPIEWRRGAGILVTTARAFKGLETDIVVIYGVCDFAPLFTKSDLYVAWTRARHRLVVICQSGEIRLSVEAALADAERVLAIDGQQLPIVSES</sequence>
<keyword evidence="5" id="KW-1185">Reference proteome</keyword>
<dbReference type="Gene3D" id="3.40.50.300">
    <property type="entry name" value="P-loop containing nucleotide triphosphate hydrolases"/>
    <property type="match status" value="2"/>
</dbReference>
<dbReference type="SUPFAM" id="SSF52540">
    <property type="entry name" value="P-loop containing nucleoside triphosphate hydrolases"/>
    <property type="match status" value="1"/>
</dbReference>
<dbReference type="Pfam" id="PF08378">
    <property type="entry name" value="NERD"/>
    <property type="match status" value="1"/>
</dbReference>
<dbReference type="InterPro" id="IPR000212">
    <property type="entry name" value="DNA_helicase_UvrD/REP"/>
</dbReference>
<organism evidence="4 5">
    <name type="scientific">Steroidobacter gossypii</name>
    <dbReference type="NCBI Taxonomy" id="2805490"/>
    <lineage>
        <taxon>Bacteria</taxon>
        <taxon>Pseudomonadati</taxon>
        <taxon>Pseudomonadota</taxon>
        <taxon>Gammaproteobacteria</taxon>
        <taxon>Steroidobacterales</taxon>
        <taxon>Steroidobacteraceae</taxon>
        <taxon>Steroidobacter</taxon>
    </lineage>
</organism>
<feature type="domain" description="NERD" evidence="2">
    <location>
        <begin position="16"/>
        <end position="115"/>
    </location>
</feature>
<dbReference type="InterPro" id="IPR018647">
    <property type="entry name" value="SLFN_3-like_DNA/RNA_helicase"/>
</dbReference>
<reference evidence="4 5" key="1">
    <citation type="journal article" date="2021" name="Int. J. Syst. Evol. Microbiol.">
        <title>Steroidobacter gossypii sp. nov., isolated from soil of cotton cropping field.</title>
        <authorList>
            <person name="Huang R."/>
            <person name="Yang S."/>
            <person name="Zhen C."/>
            <person name="Liu W."/>
        </authorList>
    </citation>
    <scope>NUCLEOTIDE SEQUENCE [LARGE SCALE GENOMIC DNA]</scope>
    <source>
        <strain evidence="4 5">S1-65</strain>
    </source>
</reference>
<evidence type="ECO:0000313" key="4">
    <source>
        <dbReference type="EMBL" id="MBM0107120.1"/>
    </source>
</evidence>
<comment type="caution">
    <text evidence="4">The sequence shown here is derived from an EMBL/GenBank/DDBJ whole genome shotgun (WGS) entry which is preliminary data.</text>
</comment>
<feature type="domain" description="Schlafen group 3-like DNA/RNA helicase" evidence="3">
    <location>
        <begin position="229"/>
        <end position="351"/>
    </location>
</feature>
<keyword evidence="4" id="KW-0067">ATP-binding</keyword>
<proteinExistence type="predicted"/>
<evidence type="ECO:0000313" key="5">
    <source>
        <dbReference type="Proteomes" id="UP000661077"/>
    </source>
</evidence>
<keyword evidence="4" id="KW-0347">Helicase</keyword>
<evidence type="ECO:0000259" key="3">
    <source>
        <dbReference type="Pfam" id="PF09848"/>
    </source>
</evidence>
<dbReference type="EMBL" id="JAEVLS010000005">
    <property type="protein sequence ID" value="MBM0107120.1"/>
    <property type="molecule type" value="Genomic_DNA"/>
</dbReference>
<keyword evidence="4" id="KW-0378">Hydrolase</keyword>
<dbReference type="PANTHER" id="PTHR11070">
    <property type="entry name" value="UVRD / RECB / PCRA DNA HELICASE FAMILY MEMBER"/>
    <property type="match status" value="1"/>
</dbReference>
<dbReference type="GO" id="GO:0004386">
    <property type="term" value="F:helicase activity"/>
    <property type="evidence" value="ECO:0007669"/>
    <property type="project" value="UniProtKB-KW"/>
</dbReference>
<dbReference type="PANTHER" id="PTHR11070:SF2">
    <property type="entry name" value="ATP-DEPENDENT DNA HELICASE SRS2"/>
    <property type="match status" value="1"/>
</dbReference>
<dbReference type="Proteomes" id="UP000661077">
    <property type="component" value="Unassembled WGS sequence"/>
</dbReference>
<evidence type="ECO:0000256" key="1">
    <source>
        <dbReference type="ARBA" id="ARBA00034923"/>
    </source>
</evidence>
<dbReference type="InterPro" id="IPR027417">
    <property type="entry name" value="P-loop_NTPase"/>
</dbReference>